<dbReference type="SMART" id="SM01050">
    <property type="entry name" value="CactinC_cactus"/>
    <property type="match status" value="1"/>
</dbReference>
<gene>
    <name evidence="6" type="ORF">TD95_002174</name>
</gene>
<evidence type="ECO:0000256" key="1">
    <source>
        <dbReference type="ARBA" id="ARBA00006895"/>
    </source>
</evidence>
<dbReference type="Proteomes" id="UP000033483">
    <property type="component" value="Unassembled WGS sequence"/>
</dbReference>
<dbReference type="AlphaFoldDB" id="A0A0F4ZGL6"/>
<evidence type="ECO:0000259" key="4">
    <source>
        <dbReference type="Pfam" id="PF09732"/>
    </source>
</evidence>
<sequence length="532" mass="60026">MNPDRQAMIEGRRGRPSDLDRSRPVDSDRSRPSDSNRSRSDRDRDDRRDRPRDRDYSSRDHRRDITAPRRDRHARVSKPSSRTPTSSSSSARFLTQDQQSEQFVADEDKFVLQQAKKKADIRVREARATPIDNLVFPLRYIEERRADWDEEEDVVDIDVPEPAAVLQSATPAQLAELKAEIASYRTLETNPASREYWDVVHTLATEALAASNTRVAAGVKQDIDKILAPKSLDQLAVLERQIRQKLAADDPDIDVDYWEQLLHSLLVWSARARLAAISESMRRARAALLRPRNPQKADALEAGALPVVPVATQQQQQQQQQQHKQQQHKQPAPMEKAAVSLKAAASASAGAPPPGTARFAQTGPEDFSAATKALYEREVARGIREDEEVFAAEEAVPTSSAAAAAAASGKYRPRKPRYFNRVQMGYDWNKYNQTHYDHDNPPPKVVQGYKFNIFYPELLDKTKAPTFKIIRDNGRRQGESAGGAAGEEDTCLIRFIAGAPYEDVAFRIVDREWDYSSKKERGFKSSFDNHDV</sequence>
<dbReference type="GO" id="GO:0045292">
    <property type="term" value="P:mRNA cis splicing, via spliceosome"/>
    <property type="evidence" value="ECO:0007669"/>
    <property type="project" value="TreeGrafter"/>
</dbReference>
<evidence type="ECO:0000313" key="6">
    <source>
        <dbReference type="EMBL" id="KKA29048.1"/>
    </source>
</evidence>
<evidence type="ECO:0000256" key="3">
    <source>
        <dbReference type="SAM" id="MobiDB-lite"/>
    </source>
</evidence>
<dbReference type="GO" id="GO:0005737">
    <property type="term" value="C:cytoplasm"/>
    <property type="evidence" value="ECO:0007669"/>
    <property type="project" value="TreeGrafter"/>
</dbReference>
<evidence type="ECO:0000256" key="2">
    <source>
        <dbReference type="ARBA" id="ARBA00034534"/>
    </source>
</evidence>
<proteinExistence type="inferred from homology"/>
<comment type="caution">
    <text evidence="6">The sequence shown here is derived from an EMBL/GenBank/DDBJ whole genome shotgun (WGS) entry which is preliminary data.</text>
</comment>
<name>A0A0F4ZGL6_9PEZI</name>
<feature type="region of interest" description="Disordered" evidence="3">
    <location>
        <begin position="310"/>
        <end position="362"/>
    </location>
</feature>
<feature type="compositionally biased region" description="Polar residues" evidence="3">
    <location>
        <begin position="91"/>
        <end position="100"/>
    </location>
</feature>
<comment type="similarity">
    <text evidence="1">Belongs to the CACTIN family.</text>
</comment>
<accession>A0A0F4ZGL6</accession>
<evidence type="ECO:0000259" key="5">
    <source>
        <dbReference type="Pfam" id="PF10312"/>
    </source>
</evidence>
<evidence type="ECO:0000313" key="7">
    <source>
        <dbReference type="Proteomes" id="UP000033483"/>
    </source>
</evidence>
<feature type="domain" description="Splicing factor Cactin C-terminal" evidence="4">
    <location>
        <begin position="409"/>
        <end position="529"/>
    </location>
</feature>
<dbReference type="PANTHER" id="PTHR21737:SF4">
    <property type="entry name" value="SPLICING FACTOR CACTIN"/>
    <property type="match status" value="1"/>
</dbReference>
<feature type="compositionally biased region" description="Low complexity" evidence="3">
    <location>
        <begin position="77"/>
        <end position="90"/>
    </location>
</feature>
<dbReference type="InterPro" id="IPR019134">
    <property type="entry name" value="Cactin_C"/>
</dbReference>
<dbReference type="InterPro" id="IPR018816">
    <property type="entry name" value="Cactin_central"/>
</dbReference>
<dbReference type="PANTHER" id="PTHR21737">
    <property type="entry name" value="POLYGLUTAMINE BINDING PROTEIN 1/MARVEL MEMBRANE-ASSOCIATING DOMAIN CONTAINING 3"/>
    <property type="match status" value="1"/>
</dbReference>
<dbReference type="Pfam" id="PF10312">
    <property type="entry name" value="Cactin_mid"/>
    <property type="match status" value="1"/>
</dbReference>
<feature type="domain" description="Splicing factor cactin central" evidence="5">
    <location>
        <begin position="95"/>
        <end position="277"/>
    </location>
</feature>
<feature type="compositionally biased region" description="Low complexity" evidence="3">
    <location>
        <begin position="313"/>
        <end position="330"/>
    </location>
</feature>
<feature type="compositionally biased region" description="Basic and acidic residues" evidence="3">
    <location>
        <begin position="10"/>
        <end position="69"/>
    </location>
</feature>
<keyword evidence="7" id="KW-1185">Reference proteome</keyword>
<organism evidence="6 7">
    <name type="scientific">Thielaviopsis punctulata</name>
    <dbReference type="NCBI Taxonomy" id="72032"/>
    <lineage>
        <taxon>Eukaryota</taxon>
        <taxon>Fungi</taxon>
        <taxon>Dikarya</taxon>
        <taxon>Ascomycota</taxon>
        <taxon>Pezizomycotina</taxon>
        <taxon>Sordariomycetes</taxon>
        <taxon>Hypocreomycetidae</taxon>
        <taxon>Microascales</taxon>
        <taxon>Ceratocystidaceae</taxon>
        <taxon>Thielaviopsis</taxon>
    </lineage>
</organism>
<feature type="region of interest" description="Disordered" evidence="3">
    <location>
        <begin position="1"/>
        <end position="100"/>
    </location>
</feature>
<dbReference type="Pfam" id="PF09732">
    <property type="entry name" value="CactinC_cactus"/>
    <property type="match status" value="1"/>
</dbReference>
<dbReference type="EMBL" id="LAEV01001030">
    <property type="protein sequence ID" value="KKA29048.1"/>
    <property type="molecule type" value="Genomic_DNA"/>
</dbReference>
<dbReference type="GO" id="GO:0005681">
    <property type="term" value="C:spliceosomal complex"/>
    <property type="evidence" value="ECO:0007669"/>
    <property type="project" value="TreeGrafter"/>
</dbReference>
<feature type="compositionally biased region" description="Low complexity" evidence="3">
    <location>
        <begin position="337"/>
        <end position="350"/>
    </location>
</feature>
<dbReference type="OrthoDB" id="265955at2759"/>
<protein>
    <recommendedName>
        <fullName evidence="2">Splicing factor Cactin</fullName>
    </recommendedName>
</protein>
<reference evidence="6 7" key="1">
    <citation type="submission" date="2015-03" db="EMBL/GenBank/DDBJ databases">
        <authorList>
            <person name="Radwan O."/>
            <person name="Al-Naeli F.A."/>
            <person name="Rendon G.A."/>
            <person name="Fields C."/>
        </authorList>
    </citation>
    <scope>NUCLEOTIDE SEQUENCE [LARGE SCALE GENOMIC DNA]</scope>
    <source>
        <strain evidence="6">CR-DP1</strain>
    </source>
</reference>